<evidence type="ECO:0000313" key="3">
    <source>
        <dbReference type="Proteomes" id="UP001565243"/>
    </source>
</evidence>
<dbReference type="InterPro" id="IPR041129">
    <property type="entry name" value="CdiI_2"/>
</dbReference>
<reference evidence="2 3" key="1">
    <citation type="submission" date="2024-07" db="EMBL/GenBank/DDBJ databases">
        <authorList>
            <person name="Hebao G."/>
        </authorList>
    </citation>
    <scope>NUCLEOTIDE SEQUENCE [LARGE SCALE GENOMIC DNA]</scope>
    <source>
        <strain evidence="2 3">ACCC 02193</strain>
    </source>
</reference>
<dbReference type="RefSeq" id="WP_301252029.1">
    <property type="nucleotide sequence ID" value="NZ_JBGFFX010000007.1"/>
</dbReference>
<gene>
    <name evidence="2" type="ORF">AB6T85_13295</name>
</gene>
<dbReference type="EMBL" id="JBGFFX010000007">
    <property type="protein sequence ID" value="MEY8771376.1"/>
    <property type="molecule type" value="Genomic_DNA"/>
</dbReference>
<feature type="domain" description="CdiI immunity protein" evidence="1">
    <location>
        <begin position="4"/>
        <end position="73"/>
    </location>
</feature>
<organism evidence="2 3">
    <name type="scientific">Erwinia aeris</name>
    <dbReference type="NCBI Taxonomy" id="3239803"/>
    <lineage>
        <taxon>Bacteria</taxon>
        <taxon>Pseudomonadati</taxon>
        <taxon>Pseudomonadota</taxon>
        <taxon>Gammaproteobacteria</taxon>
        <taxon>Enterobacterales</taxon>
        <taxon>Erwiniaceae</taxon>
        <taxon>Erwinia</taxon>
    </lineage>
</organism>
<dbReference type="Pfam" id="PF18593">
    <property type="entry name" value="CdiI_2"/>
    <property type="match status" value="1"/>
</dbReference>
<sequence>MKNFTPVSNFFVVFFGQDSDEYGDSYPEIVDAAFKIYLEDGPHYLDNLIRNIDDFRRTYPDNETAAVALNELTRGSAGDTREYTPTLIGFLDWLSAYLKKKRDGI</sequence>
<accession>A0ABV4E963</accession>
<protein>
    <submittedName>
        <fullName evidence="2">Contact-dependent growth inhibition system immunity protein</fullName>
    </submittedName>
</protein>
<dbReference type="Proteomes" id="UP001565243">
    <property type="component" value="Unassembled WGS sequence"/>
</dbReference>
<comment type="caution">
    <text evidence="2">The sequence shown here is derived from an EMBL/GenBank/DDBJ whole genome shotgun (WGS) entry which is preliminary data.</text>
</comment>
<evidence type="ECO:0000313" key="2">
    <source>
        <dbReference type="EMBL" id="MEY8771376.1"/>
    </source>
</evidence>
<evidence type="ECO:0000259" key="1">
    <source>
        <dbReference type="Pfam" id="PF18593"/>
    </source>
</evidence>
<proteinExistence type="predicted"/>
<keyword evidence="3" id="KW-1185">Reference proteome</keyword>
<name>A0ABV4E963_9GAMM</name>